<sequence>MIDRTNHPAGADGGPLLSFQVITDTHVTEDPGHTYNKNLERALLDIAEQAPDTDGIMHVGDVTDHGSPLEYEEWQRIWRRHAGTLPLPISTTGNHDVGLGIGVWPDRLDKFLAATAMPGPYHDHWIKGHHFIFLGTEKGLMTFCSLSAEQLEWLDLKLEEQAEEGKPVFVFLHQPLMNTTSGSYEAQEWYGVTEDQELKAVLAKHPQVILFTGHTHWEMEAPNCHFDGGSGQLPHMLNAASVAYLWTDEDEHKAGSQGFFVEVYPDHVRVKGRDFAAGQWIEAAQYRVDTGSKIKM</sequence>
<proteinExistence type="predicted"/>
<dbReference type="InterPro" id="IPR004843">
    <property type="entry name" value="Calcineurin-like_PHP"/>
</dbReference>
<dbReference type="RefSeq" id="WP_094094160.1">
    <property type="nucleotide sequence ID" value="NZ_BMHF01000017.1"/>
</dbReference>
<dbReference type="EMBL" id="BMHF01000017">
    <property type="protein sequence ID" value="GGA48454.1"/>
    <property type="molecule type" value="Genomic_DNA"/>
</dbReference>
<dbReference type="InterPro" id="IPR051918">
    <property type="entry name" value="STPP_CPPED1"/>
</dbReference>
<evidence type="ECO:0000259" key="1">
    <source>
        <dbReference type="Pfam" id="PF00149"/>
    </source>
</evidence>
<dbReference type="Gene3D" id="3.60.21.10">
    <property type="match status" value="1"/>
</dbReference>
<dbReference type="PANTHER" id="PTHR43143:SF1">
    <property type="entry name" value="SERINE_THREONINE-PROTEIN PHOSPHATASE CPPED1"/>
    <property type="match status" value="1"/>
</dbReference>
<evidence type="ECO:0000313" key="2">
    <source>
        <dbReference type="EMBL" id="GGA48454.1"/>
    </source>
</evidence>
<feature type="domain" description="Calcineurin-like phosphoesterase" evidence="1">
    <location>
        <begin position="21"/>
        <end position="217"/>
    </location>
</feature>
<accession>A0ABQ1GRX5</accession>
<keyword evidence="3" id="KW-1185">Reference proteome</keyword>
<protein>
    <recommendedName>
        <fullName evidence="1">Calcineurin-like phosphoesterase domain-containing protein</fullName>
    </recommendedName>
</protein>
<evidence type="ECO:0000313" key="3">
    <source>
        <dbReference type="Proteomes" id="UP000609323"/>
    </source>
</evidence>
<dbReference type="Proteomes" id="UP000609323">
    <property type="component" value="Unassembled WGS sequence"/>
</dbReference>
<dbReference type="SUPFAM" id="SSF56300">
    <property type="entry name" value="Metallo-dependent phosphatases"/>
    <property type="match status" value="1"/>
</dbReference>
<comment type="caution">
    <text evidence="2">The sequence shown here is derived from an EMBL/GenBank/DDBJ whole genome shotgun (WGS) entry which is preliminary data.</text>
</comment>
<reference evidence="3" key="1">
    <citation type="journal article" date="2019" name="Int. J. Syst. Evol. Microbiol.">
        <title>The Global Catalogue of Microorganisms (GCM) 10K type strain sequencing project: providing services to taxonomists for standard genome sequencing and annotation.</title>
        <authorList>
            <consortium name="The Broad Institute Genomics Platform"/>
            <consortium name="The Broad Institute Genome Sequencing Center for Infectious Disease"/>
            <person name="Wu L."/>
            <person name="Ma J."/>
        </authorList>
    </citation>
    <scope>NUCLEOTIDE SEQUENCE [LARGE SCALE GENOMIC DNA]</scope>
    <source>
        <strain evidence="3">CGMCC 1.15044</strain>
    </source>
</reference>
<organism evidence="2 3">
    <name type="scientific">Paenibacillus physcomitrellae</name>
    <dbReference type="NCBI Taxonomy" id="1619311"/>
    <lineage>
        <taxon>Bacteria</taxon>
        <taxon>Bacillati</taxon>
        <taxon>Bacillota</taxon>
        <taxon>Bacilli</taxon>
        <taxon>Bacillales</taxon>
        <taxon>Paenibacillaceae</taxon>
        <taxon>Paenibacillus</taxon>
    </lineage>
</organism>
<dbReference type="InterPro" id="IPR029052">
    <property type="entry name" value="Metallo-depent_PP-like"/>
</dbReference>
<name>A0ABQ1GRX5_9BACL</name>
<dbReference type="PANTHER" id="PTHR43143">
    <property type="entry name" value="METALLOPHOSPHOESTERASE, CALCINEURIN SUPERFAMILY"/>
    <property type="match status" value="1"/>
</dbReference>
<dbReference type="Pfam" id="PF00149">
    <property type="entry name" value="Metallophos"/>
    <property type="match status" value="1"/>
</dbReference>
<gene>
    <name evidence="2" type="ORF">GCM10010917_37210</name>
</gene>